<accession>A0AB39JCG5</accession>
<proteinExistence type="predicted"/>
<sequence>MLRKVIFKHYKYLYVDLEYLKDSYLNGRLLGANVFARIFGLVEDNLFKNEINGSINLSFYDIYIEDWVLLFSFIRNGYVSSLYNDMKHMNYCYETSIKLGGIPEFEKYYNCFFDYNENMKNITYNPMTPQEDISNIYSWRVISLFSLLEKGESVTVCISQDPTLAMYARKKNAV</sequence>
<gene>
    <name evidence="1" type="ORF">FloV-SA2_00537</name>
</gene>
<evidence type="ECO:0000313" key="1">
    <source>
        <dbReference type="EMBL" id="XDO02352.1"/>
    </source>
</evidence>
<organism evidence="1">
    <name type="scientific">Florenciella sp. virus SA2</name>
    <dbReference type="NCBI Taxonomy" id="3240092"/>
    <lineage>
        <taxon>Viruses</taxon>
    </lineage>
</organism>
<reference evidence="1" key="1">
    <citation type="submission" date="2024-03" db="EMBL/GenBank/DDBJ databases">
        <title>Eukaryotic viruses encode the ribosomal protein eL40.</title>
        <authorList>
            <person name="Thomy J."/>
            <person name="Schvarcz C.R."/>
            <person name="McBeain K.A."/>
            <person name="Edwards K.F."/>
            <person name="Steward G.F."/>
        </authorList>
    </citation>
    <scope>NUCLEOTIDE SEQUENCE</scope>
    <source>
        <strain evidence="1">FloV-SA2</strain>
    </source>
</reference>
<protein>
    <submittedName>
        <fullName evidence="1">Uncharacterized protein</fullName>
    </submittedName>
</protein>
<dbReference type="EMBL" id="PP542043">
    <property type="protein sequence ID" value="XDO02352.1"/>
    <property type="molecule type" value="Genomic_DNA"/>
</dbReference>
<name>A0AB39JCG5_9VIRU</name>